<dbReference type="Proteomes" id="UP000663850">
    <property type="component" value="Unassembled WGS sequence"/>
</dbReference>
<evidence type="ECO:0000313" key="2">
    <source>
        <dbReference type="Proteomes" id="UP000663850"/>
    </source>
</evidence>
<organism evidence="1 2">
    <name type="scientific">Rhizoctonia solani</name>
    <dbReference type="NCBI Taxonomy" id="456999"/>
    <lineage>
        <taxon>Eukaryota</taxon>
        <taxon>Fungi</taxon>
        <taxon>Dikarya</taxon>
        <taxon>Basidiomycota</taxon>
        <taxon>Agaricomycotina</taxon>
        <taxon>Agaricomycetes</taxon>
        <taxon>Cantharellales</taxon>
        <taxon>Ceratobasidiaceae</taxon>
        <taxon>Rhizoctonia</taxon>
    </lineage>
</organism>
<comment type="caution">
    <text evidence="1">The sequence shown here is derived from an EMBL/GenBank/DDBJ whole genome shotgun (WGS) entry which is preliminary data.</text>
</comment>
<dbReference type="AlphaFoldDB" id="A0A8H3HHV5"/>
<dbReference type="EMBL" id="CAJMWZ010005765">
    <property type="protein sequence ID" value="CAE6510685.1"/>
    <property type="molecule type" value="Genomic_DNA"/>
</dbReference>
<name>A0A8H3HHV5_9AGAM</name>
<protein>
    <submittedName>
        <fullName evidence="1">Uncharacterized protein</fullName>
    </submittedName>
</protein>
<gene>
    <name evidence="1" type="ORF">RDB_LOCUS106025</name>
</gene>
<accession>A0A8H3HHV5</accession>
<evidence type="ECO:0000313" key="1">
    <source>
        <dbReference type="EMBL" id="CAE6510685.1"/>
    </source>
</evidence>
<sequence>MLSVSSIPAPITLPASRDAVLPKAEQVHEFTSFEDAIGSLCKIADAVGGPNHAVKLHCTLPTCFTEEVLGSDLHDVHDLRRRSLDLVHELTGSLRSSGINASYQLSPCHSPLALVFVLPQNRTDGLRSCKVTETMKDLMKGAQSPLALVFVLPQNRTDGLRACKVTETMKDLMKGAQSDKFYLTSVSGVPSLVIT</sequence>
<proteinExistence type="predicted"/>
<reference evidence="1" key="1">
    <citation type="submission" date="2021-01" db="EMBL/GenBank/DDBJ databases">
        <authorList>
            <person name="Kaushik A."/>
        </authorList>
    </citation>
    <scope>NUCLEOTIDE SEQUENCE</scope>
    <source>
        <strain evidence="1">Type strain: AG8-Rh-89/</strain>
    </source>
</reference>